<sequence>MNNHYLDVALGLSATYLALSLLCSASREAIASLFQSRAKMLLDGVLTLLYEPAGLALLRGILPSLQRLLRREGGFDLAALGSGSLAAAVMRHPLITGQAQAGCMPSYISSAIFARATMDTLQQRLGAQTSARALLAQLNNPALQRTLLALLGEADDLAALEQALRNWYDTVMARTTGWYKRRSQSVLFGIALAFAAALNIDTFALSQRLWNDANTAQQSAELASQLSAQLASQMAAQAGQQNPPADVLPPSSAVLGAAASQLDSLPIGWPAARLSGLAEKSTAAALLAVLLTLLGWLLTAFAASLGAPFWFDGVGWLLALRGTGGRPASTVSGERAQGQR</sequence>
<keyword evidence="1" id="KW-0812">Transmembrane</keyword>
<dbReference type="EMBL" id="WWCM01000001">
    <property type="protein sequence ID" value="MYM37791.1"/>
    <property type="molecule type" value="Genomic_DNA"/>
</dbReference>
<evidence type="ECO:0000313" key="2">
    <source>
        <dbReference type="EMBL" id="MYM37791.1"/>
    </source>
</evidence>
<dbReference type="Proteomes" id="UP000478090">
    <property type="component" value="Unassembled WGS sequence"/>
</dbReference>
<accession>A0ABW9VDT5</accession>
<name>A0ABW9VDT5_9BURK</name>
<protein>
    <submittedName>
        <fullName evidence="2">Uncharacterized protein</fullName>
    </submittedName>
</protein>
<dbReference type="RefSeq" id="WP_161037230.1">
    <property type="nucleotide sequence ID" value="NZ_WWCM01000001.1"/>
</dbReference>
<proteinExistence type="predicted"/>
<keyword evidence="1" id="KW-1133">Transmembrane helix</keyword>
<evidence type="ECO:0000256" key="1">
    <source>
        <dbReference type="SAM" id="Phobius"/>
    </source>
</evidence>
<feature type="transmembrane region" description="Helical" evidence="1">
    <location>
        <begin position="186"/>
        <end position="205"/>
    </location>
</feature>
<gene>
    <name evidence="2" type="ORF">GTP27_00410</name>
</gene>
<feature type="transmembrane region" description="Helical" evidence="1">
    <location>
        <begin position="283"/>
        <end position="311"/>
    </location>
</feature>
<organism evidence="2 3">
    <name type="scientific">Duganella qianjiadongensis</name>
    <dbReference type="NCBI Taxonomy" id="2692176"/>
    <lineage>
        <taxon>Bacteria</taxon>
        <taxon>Pseudomonadati</taxon>
        <taxon>Pseudomonadota</taxon>
        <taxon>Betaproteobacteria</taxon>
        <taxon>Burkholderiales</taxon>
        <taxon>Oxalobacteraceae</taxon>
        <taxon>Telluria group</taxon>
        <taxon>Duganella</taxon>
    </lineage>
</organism>
<comment type="caution">
    <text evidence="2">The sequence shown here is derived from an EMBL/GenBank/DDBJ whole genome shotgun (WGS) entry which is preliminary data.</text>
</comment>
<keyword evidence="3" id="KW-1185">Reference proteome</keyword>
<keyword evidence="1" id="KW-0472">Membrane</keyword>
<evidence type="ECO:0000313" key="3">
    <source>
        <dbReference type="Proteomes" id="UP000478090"/>
    </source>
</evidence>
<reference evidence="2 3" key="1">
    <citation type="submission" date="2019-12" db="EMBL/GenBank/DDBJ databases">
        <title>Novel species isolated from a subtropical stream in China.</title>
        <authorList>
            <person name="Lu H."/>
        </authorList>
    </citation>
    <scope>NUCLEOTIDE SEQUENCE [LARGE SCALE GENOMIC DNA]</scope>
    <source>
        <strain evidence="2 3">CY13W</strain>
    </source>
</reference>